<dbReference type="PANTHER" id="PTHR43095:SF5">
    <property type="entry name" value="XYLULOSE KINASE"/>
    <property type="match status" value="1"/>
</dbReference>
<dbReference type="PIRSF" id="PIRSF000538">
    <property type="entry name" value="GlpK"/>
    <property type="match status" value="1"/>
</dbReference>
<dbReference type="PANTHER" id="PTHR43095">
    <property type="entry name" value="SUGAR KINASE"/>
    <property type="match status" value="1"/>
</dbReference>
<dbReference type="InterPro" id="IPR018483">
    <property type="entry name" value="Carb_kinase_FGGY_CS"/>
</dbReference>
<dbReference type="GO" id="GO:0004856">
    <property type="term" value="F:D-xylulokinase activity"/>
    <property type="evidence" value="ECO:0007669"/>
    <property type="project" value="UniProtKB-UniRule"/>
</dbReference>
<keyword evidence="6 8" id="KW-0067">ATP-binding</keyword>
<dbReference type="EC" id="2.7.1.17" evidence="8 10"/>
<keyword evidence="3 8" id="KW-0808">Transferase</keyword>
<dbReference type="AlphaFoldDB" id="A0A1H1AH71"/>
<evidence type="ECO:0000256" key="2">
    <source>
        <dbReference type="ARBA" id="ARBA00022629"/>
    </source>
</evidence>
<dbReference type="InterPro" id="IPR018485">
    <property type="entry name" value="FGGY_C"/>
</dbReference>
<evidence type="ECO:0000256" key="6">
    <source>
        <dbReference type="ARBA" id="ARBA00022840"/>
    </source>
</evidence>
<dbReference type="PROSITE" id="PS00445">
    <property type="entry name" value="FGGY_KINASES_2"/>
    <property type="match status" value="1"/>
</dbReference>
<dbReference type="EMBL" id="FNKO01000001">
    <property type="protein sequence ID" value="SDQ39044.1"/>
    <property type="molecule type" value="Genomic_DNA"/>
</dbReference>
<sequence>MFVLGIDSSTQSTKAVVVNSEDGVVVSEGKSPHPPQTEIDPAVWWTACGEAVRQAIDQAPGPVEAVSVAGQQHGLVPLDSGGAPLRDALLWNDTRSAPQARELIERHGADKLAERTGLVPVASFTLPKLAWLAENEPHNADRLDRVLLPHDWVTWRLAGRPEQACTDRGDASGTGYFSPASGEWLPELCREVLGGRTPRLPEILGPSDEAGEVAGLEELNGVVLGPGTGDNMAAALGMGIGPGDVVVSLGTSGTAFAVSDHPTSEETGTVAGFCDATGRHLPLVCTLNAARVLDSTANALGTDLDGLSDLALSAAPGSGGLSLIPYLEGERTPDLPEATGTLTGMRGTNMTPENLARASVEGMLCGLADGVEALREVGVTVRRVLLIGGAADSPAVRAIAPSLFGVDVHVPEPAEYVALGAAKQAAWVAAGSEQPPDWQLRYERHEAGDVDSGAEVREAYRRARTRVYGV</sequence>
<name>A0A1H1AH71_9ACTN</name>
<dbReference type="CDD" id="cd07809">
    <property type="entry name" value="ASKHA_NBD_FGGY_BaXK-like"/>
    <property type="match status" value="1"/>
</dbReference>
<dbReference type="NCBIfam" id="TIGR01312">
    <property type="entry name" value="XylB"/>
    <property type="match status" value="1"/>
</dbReference>
<evidence type="ECO:0000256" key="5">
    <source>
        <dbReference type="ARBA" id="ARBA00022777"/>
    </source>
</evidence>
<dbReference type="SUPFAM" id="SSF53067">
    <property type="entry name" value="Actin-like ATPase domain"/>
    <property type="match status" value="2"/>
</dbReference>
<dbReference type="InterPro" id="IPR006000">
    <property type="entry name" value="Xylulokinase"/>
</dbReference>
<evidence type="ECO:0000259" key="11">
    <source>
        <dbReference type="Pfam" id="PF00370"/>
    </source>
</evidence>
<evidence type="ECO:0000256" key="10">
    <source>
        <dbReference type="RuleBase" id="RU364073"/>
    </source>
</evidence>
<dbReference type="HAMAP" id="MF_02220">
    <property type="entry name" value="XylB"/>
    <property type="match status" value="1"/>
</dbReference>
<feature type="site" description="Important for activity" evidence="8">
    <location>
        <position position="7"/>
    </location>
</feature>
<organism evidence="13 14">
    <name type="scientific">Actinopolyspora saharensis</name>
    <dbReference type="NCBI Taxonomy" id="995062"/>
    <lineage>
        <taxon>Bacteria</taxon>
        <taxon>Bacillati</taxon>
        <taxon>Actinomycetota</taxon>
        <taxon>Actinomycetes</taxon>
        <taxon>Actinopolysporales</taxon>
        <taxon>Actinopolysporaceae</taxon>
        <taxon>Actinopolyspora</taxon>
    </lineage>
</organism>
<keyword evidence="2 8" id="KW-0859">Xylose metabolism</keyword>
<evidence type="ECO:0000313" key="13">
    <source>
        <dbReference type="EMBL" id="SDQ39044.1"/>
    </source>
</evidence>
<evidence type="ECO:0000313" key="14">
    <source>
        <dbReference type="Proteomes" id="UP000199301"/>
    </source>
</evidence>
<comment type="catalytic activity">
    <reaction evidence="8 10">
        <text>D-xylulose + ATP = D-xylulose 5-phosphate + ADP + H(+)</text>
        <dbReference type="Rhea" id="RHEA:10964"/>
        <dbReference type="ChEBI" id="CHEBI:15378"/>
        <dbReference type="ChEBI" id="CHEBI:17140"/>
        <dbReference type="ChEBI" id="CHEBI:30616"/>
        <dbReference type="ChEBI" id="CHEBI:57737"/>
        <dbReference type="ChEBI" id="CHEBI:456216"/>
        <dbReference type="EC" id="2.7.1.17"/>
    </reaction>
</comment>
<dbReference type="RefSeq" id="WP_245695672.1">
    <property type="nucleotide sequence ID" value="NZ_FNKO01000001.1"/>
</dbReference>
<evidence type="ECO:0000256" key="7">
    <source>
        <dbReference type="ARBA" id="ARBA00023277"/>
    </source>
</evidence>
<evidence type="ECO:0000256" key="1">
    <source>
        <dbReference type="ARBA" id="ARBA00009156"/>
    </source>
</evidence>
<feature type="domain" description="Carbohydrate kinase FGGY N-terminal" evidence="11">
    <location>
        <begin position="3"/>
        <end position="237"/>
    </location>
</feature>
<dbReference type="PROSITE" id="PS00933">
    <property type="entry name" value="FGGY_KINASES_1"/>
    <property type="match status" value="1"/>
</dbReference>
<evidence type="ECO:0000256" key="9">
    <source>
        <dbReference type="RuleBase" id="RU003733"/>
    </source>
</evidence>
<dbReference type="Pfam" id="PF00370">
    <property type="entry name" value="FGGY_N"/>
    <property type="match status" value="1"/>
</dbReference>
<dbReference type="GO" id="GO:0005524">
    <property type="term" value="F:ATP binding"/>
    <property type="evidence" value="ECO:0007669"/>
    <property type="project" value="UniProtKB-UniRule"/>
</dbReference>
<gene>
    <name evidence="8 10" type="primary">xylB</name>
    <name evidence="13" type="ORF">SAMN04489718_1581</name>
</gene>
<dbReference type="Proteomes" id="UP000199301">
    <property type="component" value="Unassembled WGS sequence"/>
</dbReference>
<evidence type="ECO:0000259" key="12">
    <source>
        <dbReference type="Pfam" id="PF02782"/>
    </source>
</evidence>
<feature type="active site" description="Proton acceptor" evidence="8">
    <location>
        <position position="230"/>
    </location>
</feature>
<dbReference type="InterPro" id="IPR018484">
    <property type="entry name" value="FGGY_N"/>
</dbReference>
<comment type="similarity">
    <text evidence="1 8 9">Belongs to the FGGY kinase family.</text>
</comment>
<dbReference type="InterPro" id="IPR043129">
    <property type="entry name" value="ATPase_NBD"/>
</dbReference>
<dbReference type="Pfam" id="PF02782">
    <property type="entry name" value="FGGY_C"/>
    <property type="match status" value="1"/>
</dbReference>
<feature type="domain" description="Carbohydrate kinase FGGY C-terminal" evidence="12">
    <location>
        <begin position="246"/>
        <end position="427"/>
    </location>
</feature>
<feature type="binding site" evidence="8">
    <location>
        <begin position="72"/>
        <end position="73"/>
    </location>
    <ligand>
        <name>substrate</name>
    </ligand>
</feature>
<dbReference type="GO" id="GO:0042732">
    <property type="term" value="P:D-xylose metabolic process"/>
    <property type="evidence" value="ECO:0007669"/>
    <property type="project" value="UniProtKB-KW"/>
</dbReference>
<accession>A0A1H1AH71</accession>
<comment type="function">
    <text evidence="8">Catalyzes the phosphorylation of D-xylulose to D-xylulose 5-phosphate.</text>
</comment>
<evidence type="ECO:0000256" key="3">
    <source>
        <dbReference type="ARBA" id="ARBA00022679"/>
    </source>
</evidence>
<dbReference type="Gene3D" id="3.30.420.40">
    <property type="match status" value="2"/>
</dbReference>
<dbReference type="STRING" id="995062.SAMN04489718_1581"/>
<reference evidence="14" key="1">
    <citation type="submission" date="2016-10" db="EMBL/GenBank/DDBJ databases">
        <authorList>
            <person name="Varghese N."/>
            <person name="Submissions S."/>
        </authorList>
    </citation>
    <scope>NUCLEOTIDE SEQUENCE [LARGE SCALE GENOMIC DNA]</scope>
    <source>
        <strain evidence="14">DSM 45459</strain>
    </source>
</reference>
<evidence type="ECO:0000256" key="4">
    <source>
        <dbReference type="ARBA" id="ARBA00022741"/>
    </source>
</evidence>
<protein>
    <recommendedName>
        <fullName evidence="8 10">Xylulose kinase</fullName>
        <shortName evidence="8 10">Xylulokinase</shortName>
        <ecNumber evidence="8 10">2.7.1.17</ecNumber>
    </recommendedName>
</protein>
<evidence type="ECO:0000256" key="8">
    <source>
        <dbReference type="HAMAP-Rule" id="MF_02220"/>
    </source>
</evidence>
<dbReference type="InterPro" id="IPR000577">
    <property type="entry name" value="Carb_kinase_FGGY"/>
</dbReference>
<keyword evidence="14" id="KW-1185">Reference proteome</keyword>
<keyword evidence="4 8" id="KW-0547">Nucleotide-binding</keyword>
<keyword evidence="5 8" id="KW-0418">Kinase</keyword>
<dbReference type="InterPro" id="IPR050406">
    <property type="entry name" value="FGGY_Carb_Kinase"/>
</dbReference>
<proteinExistence type="inferred from homology"/>
<dbReference type="GO" id="GO:0005998">
    <property type="term" value="P:xylulose catabolic process"/>
    <property type="evidence" value="ECO:0007669"/>
    <property type="project" value="UniProtKB-UniRule"/>
</dbReference>
<keyword evidence="7 8" id="KW-0119">Carbohydrate metabolism</keyword>